<dbReference type="PANTHER" id="PTHR43233">
    <property type="entry name" value="FAMILY N-ACETYLTRANSFERASE, PUTATIVE (AFU_ORTHOLOGUE AFUA_6G03350)-RELATED"/>
    <property type="match status" value="1"/>
</dbReference>
<dbReference type="InterPro" id="IPR053144">
    <property type="entry name" value="Acetyltransferase_Butenolide"/>
</dbReference>
<keyword evidence="3" id="KW-1185">Reference proteome</keyword>
<gene>
    <name evidence="2" type="ORF">FKW77_003525</name>
</gene>
<sequence length="170" mass="19118">MSAPNYFWSRVIADKTYTISNDKRAISRDFVQKALATDDVDWADPVSPSTLELMIENACTIGIYVAEDQGNATSSQTQIGLTRIITDYSTLAYLTDVYVSPEHRGLGIAKWLMACLREIIDDIPSLRRSLLLTSANGKGPRFYEQELDMKVFQAGDEGRVIMMQRPRSNE</sequence>
<organism evidence="2 3">
    <name type="scientific">Venturia effusa</name>
    <dbReference type="NCBI Taxonomy" id="50376"/>
    <lineage>
        <taxon>Eukaryota</taxon>
        <taxon>Fungi</taxon>
        <taxon>Dikarya</taxon>
        <taxon>Ascomycota</taxon>
        <taxon>Pezizomycotina</taxon>
        <taxon>Dothideomycetes</taxon>
        <taxon>Pleosporomycetidae</taxon>
        <taxon>Venturiales</taxon>
        <taxon>Venturiaceae</taxon>
        <taxon>Venturia</taxon>
    </lineage>
</organism>
<accession>A0A517L8Z1</accession>
<name>A0A517L8Z1_9PEZI</name>
<dbReference type="Gene3D" id="3.40.630.30">
    <property type="match status" value="1"/>
</dbReference>
<dbReference type="InterPro" id="IPR016181">
    <property type="entry name" value="Acyl_CoA_acyltransferase"/>
</dbReference>
<dbReference type="GO" id="GO:0016747">
    <property type="term" value="F:acyltransferase activity, transferring groups other than amino-acyl groups"/>
    <property type="evidence" value="ECO:0007669"/>
    <property type="project" value="InterPro"/>
</dbReference>
<dbReference type="PROSITE" id="PS51186">
    <property type="entry name" value="GNAT"/>
    <property type="match status" value="1"/>
</dbReference>
<reference evidence="2 3" key="1">
    <citation type="submission" date="2019-07" db="EMBL/GenBank/DDBJ databases">
        <title>Finished genome of Venturia effusa.</title>
        <authorList>
            <person name="Young C.A."/>
            <person name="Cox M.P."/>
            <person name="Ganley A.R.D."/>
            <person name="David W.J."/>
        </authorList>
    </citation>
    <scope>NUCLEOTIDE SEQUENCE [LARGE SCALE GENOMIC DNA]</scope>
    <source>
        <strain evidence="3">albino</strain>
    </source>
</reference>
<feature type="domain" description="N-acetyltransferase" evidence="1">
    <location>
        <begin position="21"/>
        <end position="170"/>
    </location>
</feature>
<evidence type="ECO:0000313" key="2">
    <source>
        <dbReference type="EMBL" id="QDS72103.1"/>
    </source>
</evidence>
<dbReference type="OrthoDB" id="10039976at2759"/>
<dbReference type="InterPro" id="IPR000182">
    <property type="entry name" value="GNAT_dom"/>
</dbReference>
<protein>
    <recommendedName>
        <fullName evidence="1">N-acetyltransferase domain-containing protein</fullName>
    </recommendedName>
</protein>
<dbReference type="SUPFAM" id="SSF55729">
    <property type="entry name" value="Acyl-CoA N-acyltransferases (Nat)"/>
    <property type="match status" value="1"/>
</dbReference>
<dbReference type="CDD" id="cd04301">
    <property type="entry name" value="NAT_SF"/>
    <property type="match status" value="1"/>
</dbReference>
<evidence type="ECO:0000259" key="1">
    <source>
        <dbReference type="PROSITE" id="PS51186"/>
    </source>
</evidence>
<dbReference type="PANTHER" id="PTHR43233:SF1">
    <property type="entry name" value="FAMILY N-ACETYLTRANSFERASE, PUTATIVE (AFU_ORTHOLOGUE AFUA_6G03350)-RELATED"/>
    <property type="match status" value="1"/>
</dbReference>
<dbReference type="STRING" id="50376.A0A517L8Z1"/>
<dbReference type="EMBL" id="CP042191">
    <property type="protein sequence ID" value="QDS72103.1"/>
    <property type="molecule type" value="Genomic_DNA"/>
</dbReference>
<proteinExistence type="predicted"/>
<dbReference type="Pfam" id="PF13508">
    <property type="entry name" value="Acetyltransf_7"/>
    <property type="match status" value="1"/>
</dbReference>
<evidence type="ECO:0000313" key="3">
    <source>
        <dbReference type="Proteomes" id="UP000316270"/>
    </source>
</evidence>
<dbReference type="AlphaFoldDB" id="A0A517L8Z1"/>
<dbReference type="Proteomes" id="UP000316270">
    <property type="component" value="Chromosome 7"/>
</dbReference>